<comment type="similarity">
    <text evidence="1">Belongs to the aldehyde dehydrogenase family.</text>
</comment>
<feature type="non-terminal residue" evidence="4">
    <location>
        <position position="173"/>
    </location>
</feature>
<evidence type="ECO:0000313" key="4">
    <source>
        <dbReference type="EMBL" id="MFD0851492.1"/>
    </source>
</evidence>
<dbReference type="PANTHER" id="PTHR42804:SF1">
    <property type="entry name" value="ALDEHYDE DEHYDROGENASE-RELATED"/>
    <property type="match status" value="1"/>
</dbReference>
<dbReference type="SUPFAM" id="SSF53720">
    <property type="entry name" value="ALDH-like"/>
    <property type="match status" value="1"/>
</dbReference>
<evidence type="ECO:0000259" key="3">
    <source>
        <dbReference type="Pfam" id="PF00171"/>
    </source>
</evidence>
<accession>A0ABW3CD81</accession>
<sequence length="173" mass="18447">ERAEVLGRLSAIYAERQQSMADLVTAEMGSPIGFSIFGQAAIPQLVLQYYVDLAASFTWEDERQGMLGPVTVAREPIGVVAAIYPWNVPQFTLMLKMAPALIAGCTVVAKPSPEAPLDAYLLAEWIQQAGLPEGVINFVPAGRETGAYLVEHPDIDKVAFTGSTAAGRKIGAA</sequence>
<dbReference type="Proteomes" id="UP001597083">
    <property type="component" value="Unassembled WGS sequence"/>
</dbReference>
<keyword evidence="2" id="KW-0560">Oxidoreductase</keyword>
<feature type="domain" description="Aldehyde dehydrogenase" evidence="3">
    <location>
        <begin position="1"/>
        <end position="172"/>
    </location>
</feature>
<gene>
    <name evidence="4" type="ORF">ACFQ07_04640</name>
</gene>
<name>A0ABW3CD81_9ACTN</name>
<keyword evidence="5" id="KW-1185">Reference proteome</keyword>
<comment type="caution">
    <text evidence="4">The sequence shown here is derived from an EMBL/GenBank/DDBJ whole genome shotgun (WGS) entry which is preliminary data.</text>
</comment>
<dbReference type="InterPro" id="IPR015590">
    <property type="entry name" value="Aldehyde_DH_dom"/>
</dbReference>
<dbReference type="InterPro" id="IPR016162">
    <property type="entry name" value="Ald_DH_N"/>
</dbReference>
<evidence type="ECO:0000256" key="2">
    <source>
        <dbReference type="ARBA" id="ARBA00023002"/>
    </source>
</evidence>
<reference evidence="5" key="1">
    <citation type="journal article" date="2019" name="Int. J. Syst. Evol. Microbiol.">
        <title>The Global Catalogue of Microorganisms (GCM) 10K type strain sequencing project: providing services to taxonomists for standard genome sequencing and annotation.</title>
        <authorList>
            <consortium name="The Broad Institute Genomics Platform"/>
            <consortium name="The Broad Institute Genome Sequencing Center for Infectious Disease"/>
            <person name="Wu L."/>
            <person name="Ma J."/>
        </authorList>
    </citation>
    <scope>NUCLEOTIDE SEQUENCE [LARGE SCALE GENOMIC DNA]</scope>
    <source>
        <strain evidence="5">JCM 31696</strain>
    </source>
</reference>
<evidence type="ECO:0000256" key="1">
    <source>
        <dbReference type="ARBA" id="ARBA00009986"/>
    </source>
</evidence>
<dbReference type="InterPro" id="IPR016161">
    <property type="entry name" value="Ald_DH/histidinol_DH"/>
</dbReference>
<dbReference type="Gene3D" id="3.40.605.10">
    <property type="entry name" value="Aldehyde Dehydrogenase, Chain A, domain 1"/>
    <property type="match status" value="1"/>
</dbReference>
<dbReference type="EMBL" id="JBHTIR010000522">
    <property type="protein sequence ID" value="MFD0851492.1"/>
    <property type="molecule type" value="Genomic_DNA"/>
</dbReference>
<dbReference type="Pfam" id="PF00171">
    <property type="entry name" value="Aldedh"/>
    <property type="match status" value="1"/>
</dbReference>
<protein>
    <submittedName>
        <fullName evidence="4">Aldehyde dehydrogenase family protein</fullName>
    </submittedName>
</protein>
<feature type="non-terminal residue" evidence="4">
    <location>
        <position position="1"/>
    </location>
</feature>
<organism evidence="4 5">
    <name type="scientific">Actinomadura adrarensis</name>
    <dbReference type="NCBI Taxonomy" id="1819600"/>
    <lineage>
        <taxon>Bacteria</taxon>
        <taxon>Bacillati</taxon>
        <taxon>Actinomycetota</taxon>
        <taxon>Actinomycetes</taxon>
        <taxon>Streptosporangiales</taxon>
        <taxon>Thermomonosporaceae</taxon>
        <taxon>Actinomadura</taxon>
    </lineage>
</organism>
<proteinExistence type="inferred from homology"/>
<dbReference type="PANTHER" id="PTHR42804">
    <property type="entry name" value="ALDEHYDE DEHYDROGENASE"/>
    <property type="match status" value="1"/>
</dbReference>
<evidence type="ECO:0000313" key="5">
    <source>
        <dbReference type="Proteomes" id="UP001597083"/>
    </source>
</evidence>